<organism evidence="1 2">
    <name type="scientific">Dentiscutata heterogama</name>
    <dbReference type="NCBI Taxonomy" id="1316150"/>
    <lineage>
        <taxon>Eukaryota</taxon>
        <taxon>Fungi</taxon>
        <taxon>Fungi incertae sedis</taxon>
        <taxon>Mucoromycota</taxon>
        <taxon>Glomeromycotina</taxon>
        <taxon>Glomeromycetes</taxon>
        <taxon>Diversisporales</taxon>
        <taxon>Gigasporaceae</taxon>
        <taxon>Dentiscutata</taxon>
    </lineage>
</organism>
<name>A0ACA9P888_9GLOM</name>
<sequence length="56" mass="6519">MSNINIAPLASDVELCGKNPFVEKWMENLTQIFRWLMAEYPMEFTIDKINIALKEA</sequence>
<gene>
    <name evidence="1" type="ORF">DHETER_LOCUS11447</name>
</gene>
<keyword evidence="2" id="KW-1185">Reference proteome</keyword>
<accession>A0ACA9P888</accession>
<protein>
    <submittedName>
        <fullName evidence="1">4068_t:CDS:1</fullName>
    </submittedName>
</protein>
<comment type="caution">
    <text evidence="1">The sequence shown here is derived from an EMBL/GenBank/DDBJ whole genome shotgun (WGS) entry which is preliminary data.</text>
</comment>
<feature type="non-terminal residue" evidence="1">
    <location>
        <position position="56"/>
    </location>
</feature>
<reference evidence="1" key="1">
    <citation type="submission" date="2021-06" db="EMBL/GenBank/DDBJ databases">
        <authorList>
            <person name="Kallberg Y."/>
            <person name="Tangrot J."/>
            <person name="Rosling A."/>
        </authorList>
    </citation>
    <scope>NUCLEOTIDE SEQUENCE</scope>
    <source>
        <strain evidence="1">IL203A</strain>
    </source>
</reference>
<evidence type="ECO:0000313" key="1">
    <source>
        <dbReference type="EMBL" id="CAG8694882.1"/>
    </source>
</evidence>
<evidence type="ECO:0000313" key="2">
    <source>
        <dbReference type="Proteomes" id="UP000789702"/>
    </source>
</evidence>
<dbReference type="Proteomes" id="UP000789702">
    <property type="component" value="Unassembled WGS sequence"/>
</dbReference>
<dbReference type="EMBL" id="CAJVPU010025073">
    <property type="protein sequence ID" value="CAG8694882.1"/>
    <property type="molecule type" value="Genomic_DNA"/>
</dbReference>
<proteinExistence type="predicted"/>